<name>A0A7S0Z4J1_9CRYP</name>
<feature type="region of interest" description="Disordered" evidence="5">
    <location>
        <begin position="1"/>
        <end position="20"/>
    </location>
</feature>
<dbReference type="EMBL" id="HBFN01037163">
    <property type="protein sequence ID" value="CAD8807898.1"/>
    <property type="molecule type" value="Transcribed_RNA"/>
</dbReference>
<reference evidence="6" key="1">
    <citation type="submission" date="2021-01" db="EMBL/GenBank/DDBJ databases">
        <authorList>
            <person name="Corre E."/>
            <person name="Pelletier E."/>
            <person name="Niang G."/>
            <person name="Scheremetjew M."/>
            <person name="Finn R."/>
            <person name="Kale V."/>
            <person name="Holt S."/>
            <person name="Cochrane G."/>
            <person name="Meng A."/>
            <person name="Brown T."/>
            <person name="Cohen L."/>
        </authorList>
    </citation>
    <scope>NUCLEOTIDE SEQUENCE</scope>
    <source>
        <strain evidence="6">CCMP443</strain>
    </source>
</reference>
<dbReference type="SUPFAM" id="SSF56784">
    <property type="entry name" value="HAD-like"/>
    <property type="match status" value="1"/>
</dbReference>
<dbReference type="CDD" id="cd07505">
    <property type="entry name" value="HAD_BPGM-like"/>
    <property type="match status" value="1"/>
</dbReference>
<evidence type="ECO:0000256" key="4">
    <source>
        <dbReference type="ARBA" id="ARBA00023277"/>
    </source>
</evidence>
<dbReference type="PRINTS" id="PR00413">
    <property type="entry name" value="HADHALOGNASE"/>
</dbReference>
<sequence>MASRSAHAAGARPSALPHGFVRRRAHQRPGHLHRWAAVAAPGASSSLALGSKLKGVLWDMDGTLSDSEAIHFKAYQAVFARSFPDFEPNPMTKKHYADNMQGRTKTDVLLGLFPHYSDEERGRVALALEAEYEALSKAELRPLRGLTRLMDSLDARSVRHAVVTNAPKSEMMYSLSLLGVRERFDQLVPSEECAASKPDPAPYLEGLKRLGLSAGEAIAVEDSPAGVRSAVAAGLFVVGVTTTKTAEELMGCGAGMCVGDYEDEALWERVSEWTR</sequence>
<evidence type="ECO:0000313" key="6">
    <source>
        <dbReference type="EMBL" id="CAD8807898.1"/>
    </source>
</evidence>
<protein>
    <submittedName>
        <fullName evidence="6">Uncharacterized protein</fullName>
    </submittedName>
</protein>
<accession>A0A7S0Z4J1</accession>
<dbReference type="GO" id="GO:0003824">
    <property type="term" value="F:catalytic activity"/>
    <property type="evidence" value="ECO:0007669"/>
    <property type="project" value="UniProtKB-ARBA"/>
</dbReference>
<dbReference type="InterPro" id="IPR006439">
    <property type="entry name" value="HAD-SF_hydro_IA"/>
</dbReference>
<dbReference type="InterPro" id="IPR036412">
    <property type="entry name" value="HAD-like_sf"/>
</dbReference>
<dbReference type="PANTHER" id="PTHR46193:SF18">
    <property type="entry name" value="HEXITOL PHOSPHATASE B"/>
    <property type="match status" value="1"/>
</dbReference>
<keyword evidence="3" id="KW-0460">Magnesium</keyword>
<dbReference type="Gene3D" id="1.10.150.240">
    <property type="entry name" value="Putative phosphatase, domain 2"/>
    <property type="match status" value="1"/>
</dbReference>
<dbReference type="InterPro" id="IPR041492">
    <property type="entry name" value="HAD_2"/>
</dbReference>
<organism evidence="6">
    <name type="scientific">Hemiselmis tepida</name>
    <dbReference type="NCBI Taxonomy" id="464990"/>
    <lineage>
        <taxon>Eukaryota</taxon>
        <taxon>Cryptophyceae</taxon>
        <taxon>Cryptomonadales</taxon>
        <taxon>Hemiselmidaceae</taxon>
        <taxon>Hemiselmis</taxon>
    </lineage>
</organism>
<dbReference type="PANTHER" id="PTHR46193">
    <property type="entry name" value="6-PHOSPHOGLUCONATE PHOSPHATASE"/>
    <property type="match status" value="1"/>
</dbReference>
<evidence type="ECO:0000256" key="2">
    <source>
        <dbReference type="ARBA" id="ARBA00022723"/>
    </source>
</evidence>
<dbReference type="AlphaFoldDB" id="A0A7S0Z4J1"/>
<keyword evidence="2" id="KW-0479">Metal-binding</keyword>
<dbReference type="SFLD" id="SFLDG01129">
    <property type="entry name" value="C1.5:_HAD__Beta-PGM__Phosphata"/>
    <property type="match status" value="1"/>
</dbReference>
<dbReference type="SFLD" id="SFLDS00003">
    <property type="entry name" value="Haloacid_Dehalogenase"/>
    <property type="match status" value="1"/>
</dbReference>
<dbReference type="NCBIfam" id="TIGR01509">
    <property type="entry name" value="HAD-SF-IA-v3"/>
    <property type="match status" value="1"/>
</dbReference>
<gene>
    <name evidence="6" type="ORF">HTEP1355_LOCUS21578</name>
</gene>
<dbReference type="InterPro" id="IPR023214">
    <property type="entry name" value="HAD_sf"/>
</dbReference>
<dbReference type="Gene3D" id="3.40.50.1000">
    <property type="entry name" value="HAD superfamily/HAD-like"/>
    <property type="match status" value="1"/>
</dbReference>
<proteinExistence type="predicted"/>
<dbReference type="InterPro" id="IPR051600">
    <property type="entry name" value="Beta-PGM-like"/>
</dbReference>
<dbReference type="InterPro" id="IPR023198">
    <property type="entry name" value="PGP-like_dom2"/>
</dbReference>
<dbReference type="Pfam" id="PF13419">
    <property type="entry name" value="HAD_2"/>
    <property type="match status" value="1"/>
</dbReference>
<comment type="cofactor">
    <cofactor evidence="1">
        <name>Mg(2+)</name>
        <dbReference type="ChEBI" id="CHEBI:18420"/>
    </cofactor>
</comment>
<evidence type="ECO:0000256" key="3">
    <source>
        <dbReference type="ARBA" id="ARBA00022842"/>
    </source>
</evidence>
<evidence type="ECO:0000256" key="1">
    <source>
        <dbReference type="ARBA" id="ARBA00001946"/>
    </source>
</evidence>
<dbReference type="GO" id="GO:0046872">
    <property type="term" value="F:metal ion binding"/>
    <property type="evidence" value="ECO:0007669"/>
    <property type="project" value="UniProtKB-KW"/>
</dbReference>
<evidence type="ECO:0000256" key="5">
    <source>
        <dbReference type="SAM" id="MobiDB-lite"/>
    </source>
</evidence>
<keyword evidence="4" id="KW-0119">Carbohydrate metabolism</keyword>